<keyword evidence="1" id="KW-1133">Transmembrane helix</keyword>
<evidence type="ECO:0000259" key="2">
    <source>
        <dbReference type="Pfam" id="PF00561"/>
    </source>
</evidence>
<dbReference type="GO" id="GO:0012505">
    <property type="term" value="C:endomembrane system"/>
    <property type="evidence" value="ECO:0007669"/>
    <property type="project" value="TreeGrafter"/>
</dbReference>
<dbReference type="Proteomes" id="UP001162162">
    <property type="component" value="Unassembled WGS sequence"/>
</dbReference>
<keyword evidence="1" id="KW-0472">Membrane</keyword>
<organism evidence="4 5">
    <name type="scientific">Aromia moschata</name>
    <dbReference type="NCBI Taxonomy" id="1265417"/>
    <lineage>
        <taxon>Eukaryota</taxon>
        <taxon>Metazoa</taxon>
        <taxon>Ecdysozoa</taxon>
        <taxon>Arthropoda</taxon>
        <taxon>Hexapoda</taxon>
        <taxon>Insecta</taxon>
        <taxon>Pterygota</taxon>
        <taxon>Neoptera</taxon>
        <taxon>Endopterygota</taxon>
        <taxon>Coleoptera</taxon>
        <taxon>Polyphaga</taxon>
        <taxon>Cucujiformia</taxon>
        <taxon>Chrysomeloidea</taxon>
        <taxon>Cerambycidae</taxon>
        <taxon>Cerambycinae</taxon>
        <taxon>Callichromatini</taxon>
        <taxon>Aromia</taxon>
    </lineage>
</organism>
<gene>
    <name evidence="4" type="ORF">NQ318_003238</name>
</gene>
<accession>A0AAV8YN27</accession>
<dbReference type="Pfam" id="PF22990">
    <property type="entry name" value="ABHD16_N"/>
    <property type="match status" value="1"/>
</dbReference>
<comment type="caution">
    <text evidence="4">The sequence shown here is derived from an EMBL/GenBank/DDBJ whole genome shotgun (WGS) entry which is preliminary data.</text>
</comment>
<keyword evidence="1" id="KW-0812">Transmembrane</keyword>
<keyword evidence="5" id="KW-1185">Reference proteome</keyword>
<feature type="transmembrane region" description="Helical" evidence="1">
    <location>
        <begin position="75"/>
        <end position="96"/>
    </location>
</feature>
<dbReference type="GO" id="GO:0052651">
    <property type="term" value="P:monoacylglycerol catabolic process"/>
    <property type="evidence" value="ECO:0007669"/>
    <property type="project" value="TreeGrafter"/>
</dbReference>
<evidence type="ECO:0000313" key="5">
    <source>
        <dbReference type="Proteomes" id="UP001162162"/>
    </source>
</evidence>
<evidence type="ECO:0000313" key="4">
    <source>
        <dbReference type="EMBL" id="KAJ8953199.1"/>
    </source>
</evidence>
<feature type="domain" description="Phosphatidylserine Lipase ABHD16 N-terminal" evidence="3">
    <location>
        <begin position="5"/>
        <end position="132"/>
    </location>
</feature>
<dbReference type="EMBL" id="JAPWTK010000059">
    <property type="protein sequence ID" value="KAJ8953199.1"/>
    <property type="molecule type" value="Genomic_DNA"/>
</dbReference>
<proteinExistence type="predicted"/>
<sequence length="531" mass="60962">MSLKTVWDYMFSPKLVKIYGNGPVERLYQPSSLEKWSNQVINSLYVMWKLGVYTSPFLVGILYQRGCFEPEGLITLTKLVTSVGVILVVSYCIRGWSRAQNPTYQKFYTTLQSAQRNMTPTIKQELNMYDFEFKAWPVEYRCETSNVSRQQTSTGKSTGHQNFLQYVLSIPYQVIAYTAIHTFGIRLIYPGTIGFLQMVLEESLLQGRSRLIELYRGQRFKIKTYDNNYLDTMFINKRNASPNGNTLVICSEGNAGFYEIGTTITPIEAGYSVLGWNHPGFGGSTGKPYPSQEQNAIDAVIQFAVDKLGFKLENILLFGWSIGGYTTTWAAMHYPEIKGVVLDATFDDILPLALNHMPSWWESIVQLAIRDHVNLNIFEQLSKYPGPVLLIRRTEDEVICLRENDLSSNRGNHLLVKLLRHRYPCVYDDIQTQLLIDYLAVTQGSQEEFLKKYSVDENICQSLLQSYISEYSKSYPMKIGEEFSSLEKTRMALFLARKYLKDFKSSHCVNLPAEMFQIPWDVNIESDFVFT</sequence>
<feature type="transmembrane region" description="Helical" evidence="1">
    <location>
        <begin position="45"/>
        <end position="63"/>
    </location>
</feature>
<dbReference type="InterPro" id="IPR000073">
    <property type="entry name" value="AB_hydrolase_1"/>
</dbReference>
<name>A0AAV8YN27_9CUCU</name>
<evidence type="ECO:0000259" key="3">
    <source>
        <dbReference type="Pfam" id="PF22990"/>
    </source>
</evidence>
<dbReference type="Pfam" id="PF00561">
    <property type="entry name" value="Abhydrolase_1"/>
    <property type="match status" value="1"/>
</dbReference>
<dbReference type="GO" id="GO:0004620">
    <property type="term" value="F:phospholipase activity"/>
    <property type="evidence" value="ECO:0007669"/>
    <property type="project" value="TreeGrafter"/>
</dbReference>
<evidence type="ECO:0000256" key="1">
    <source>
        <dbReference type="SAM" id="Phobius"/>
    </source>
</evidence>
<dbReference type="GO" id="GO:0047372">
    <property type="term" value="F:monoacylglycerol lipase activity"/>
    <property type="evidence" value="ECO:0007669"/>
    <property type="project" value="TreeGrafter"/>
</dbReference>
<dbReference type="AlphaFoldDB" id="A0AAV8YN27"/>
<dbReference type="PANTHER" id="PTHR12277:SF72">
    <property type="entry name" value="BAT5L PROTEIN"/>
    <property type="match status" value="1"/>
</dbReference>
<reference evidence="4" key="1">
    <citation type="journal article" date="2023" name="Insect Mol. Biol.">
        <title>Genome sequencing provides insights into the evolution of gene families encoding plant cell wall-degrading enzymes in longhorned beetles.</title>
        <authorList>
            <person name="Shin N.R."/>
            <person name="Okamura Y."/>
            <person name="Kirsch R."/>
            <person name="Pauchet Y."/>
        </authorList>
    </citation>
    <scope>NUCLEOTIDE SEQUENCE</scope>
    <source>
        <tissue evidence="4">Midgut</tissue>
    </source>
</reference>
<protein>
    <recommendedName>
        <fullName evidence="6">Abhydrolase domain-containing protein 16A</fullName>
    </recommendedName>
</protein>
<feature type="domain" description="AB hydrolase-1" evidence="2">
    <location>
        <begin position="264"/>
        <end position="375"/>
    </location>
</feature>
<dbReference type="Gene3D" id="3.40.50.1820">
    <property type="entry name" value="alpha/beta hydrolase"/>
    <property type="match status" value="1"/>
</dbReference>
<dbReference type="PANTHER" id="PTHR12277">
    <property type="entry name" value="ALPHA/BETA HYDROLASE DOMAIN-CONTAINING PROTEIN"/>
    <property type="match status" value="1"/>
</dbReference>
<evidence type="ECO:0008006" key="6">
    <source>
        <dbReference type="Google" id="ProtNLM"/>
    </source>
</evidence>
<dbReference type="InterPro" id="IPR054518">
    <property type="entry name" value="ABHD16_N"/>
</dbReference>
<dbReference type="InterPro" id="IPR029058">
    <property type="entry name" value="AB_hydrolase_fold"/>
</dbReference>
<dbReference type="SUPFAM" id="SSF53474">
    <property type="entry name" value="alpha/beta-Hydrolases"/>
    <property type="match status" value="1"/>
</dbReference>
<dbReference type="GO" id="GO:0006660">
    <property type="term" value="P:phosphatidylserine catabolic process"/>
    <property type="evidence" value="ECO:0007669"/>
    <property type="project" value="TreeGrafter"/>
</dbReference>